<dbReference type="FunFam" id="3.40.50.2300:FF:000001">
    <property type="entry name" value="DNA-binding response regulator PhoB"/>
    <property type="match status" value="1"/>
</dbReference>
<dbReference type="SMART" id="SM00267">
    <property type="entry name" value="GGDEF"/>
    <property type="match status" value="1"/>
</dbReference>
<dbReference type="InterPro" id="IPR000160">
    <property type="entry name" value="GGDEF_dom"/>
</dbReference>
<sequence>MESFSPERFSLLIVDDIGHNLQLLETILERAKYRVVRATNGERALEQIERKAPDLILLDLMMPGMDGLQVCRILKADDRYREIPIIFLTANNESKNLIEAFQSGAVDYITKPFNVLELLARVKTHLELKHAKDQLQQALRELEQLVLTDPLTRVSNRRHLYQVAEMEIARTRGYNYPFSALILDIDRFKQVNDTYGHLVGDEVLQSVASIVKNTLRQEDCLARFGGEEFVVLLPHTDSSGAIAVANRIRDLIASSSIVIGGKEIAVTASIGVATFGFDDRDLDDLLNRADEALLNAKRQGRDRCVLHLANLDSSAVV</sequence>
<dbReference type="EMBL" id="JBAFSM010000020">
    <property type="protein sequence ID" value="MEG3437817.1"/>
    <property type="molecule type" value="Genomic_DNA"/>
</dbReference>
<evidence type="ECO:0000256" key="7">
    <source>
        <dbReference type="SAM" id="Coils"/>
    </source>
</evidence>
<dbReference type="InterPro" id="IPR029787">
    <property type="entry name" value="Nucleotide_cyclase"/>
</dbReference>
<keyword evidence="10" id="KW-0808">Transferase</keyword>
<dbReference type="Gene3D" id="3.30.70.270">
    <property type="match status" value="1"/>
</dbReference>
<evidence type="ECO:0000256" key="4">
    <source>
        <dbReference type="ARBA" id="ARBA00023125"/>
    </source>
</evidence>
<dbReference type="PROSITE" id="PS50110">
    <property type="entry name" value="RESPONSE_REGULATORY"/>
    <property type="match status" value="1"/>
</dbReference>
<dbReference type="Pfam" id="PF00072">
    <property type="entry name" value="Response_reg"/>
    <property type="match status" value="1"/>
</dbReference>
<evidence type="ECO:0000256" key="5">
    <source>
        <dbReference type="ARBA" id="ARBA00023163"/>
    </source>
</evidence>
<organism evidence="10 11">
    <name type="scientific">Pannus brasiliensis CCIBt3594</name>
    <dbReference type="NCBI Taxonomy" id="1427578"/>
    <lineage>
        <taxon>Bacteria</taxon>
        <taxon>Bacillati</taxon>
        <taxon>Cyanobacteriota</taxon>
        <taxon>Cyanophyceae</taxon>
        <taxon>Oscillatoriophycideae</taxon>
        <taxon>Chroococcales</taxon>
        <taxon>Microcystaceae</taxon>
        <taxon>Pannus</taxon>
    </lineage>
</organism>
<evidence type="ECO:0000259" key="8">
    <source>
        <dbReference type="PROSITE" id="PS50110"/>
    </source>
</evidence>
<keyword evidence="2" id="KW-0902">Two-component regulatory system</keyword>
<comment type="caution">
    <text evidence="10">The sequence shown here is derived from an EMBL/GenBank/DDBJ whole genome shotgun (WGS) entry which is preliminary data.</text>
</comment>
<dbReference type="GO" id="GO:1902201">
    <property type="term" value="P:negative regulation of bacterial-type flagellum-dependent cell motility"/>
    <property type="evidence" value="ECO:0007669"/>
    <property type="project" value="TreeGrafter"/>
</dbReference>
<dbReference type="FunFam" id="3.30.70.270:FF:000001">
    <property type="entry name" value="Diguanylate cyclase domain protein"/>
    <property type="match status" value="1"/>
</dbReference>
<dbReference type="InterPro" id="IPR050469">
    <property type="entry name" value="Diguanylate_Cyclase"/>
</dbReference>
<dbReference type="GO" id="GO:0003677">
    <property type="term" value="F:DNA binding"/>
    <property type="evidence" value="ECO:0007669"/>
    <property type="project" value="UniProtKB-KW"/>
</dbReference>
<dbReference type="PANTHER" id="PTHR45138:SF9">
    <property type="entry name" value="DIGUANYLATE CYCLASE DGCM-RELATED"/>
    <property type="match status" value="1"/>
</dbReference>
<dbReference type="SMART" id="SM00448">
    <property type="entry name" value="REC"/>
    <property type="match status" value="1"/>
</dbReference>
<dbReference type="Gene3D" id="3.40.50.2300">
    <property type="match status" value="1"/>
</dbReference>
<keyword evidence="1 6" id="KW-0597">Phosphoprotein</keyword>
<dbReference type="GO" id="GO:0000160">
    <property type="term" value="P:phosphorelay signal transduction system"/>
    <property type="evidence" value="ECO:0007669"/>
    <property type="project" value="UniProtKB-KW"/>
</dbReference>
<dbReference type="InterPro" id="IPR043128">
    <property type="entry name" value="Rev_trsase/Diguanyl_cyclase"/>
</dbReference>
<evidence type="ECO:0000259" key="9">
    <source>
        <dbReference type="PROSITE" id="PS50887"/>
    </source>
</evidence>
<feature type="domain" description="Response regulatory" evidence="8">
    <location>
        <begin position="10"/>
        <end position="126"/>
    </location>
</feature>
<dbReference type="EC" id="2.7.7.65" evidence="10"/>
<name>A0AAW9QU39_9CHRO</name>
<dbReference type="GO" id="GO:0052621">
    <property type="term" value="F:diguanylate cyclase activity"/>
    <property type="evidence" value="ECO:0007669"/>
    <property type="project" value="UniProtKB-EC"/>
</dbReference>
<evidence type="ECO:0000256" key="6">
    <source>
        <dbReference type="PROSITE-ProRule" id="PRU00169"/>
    </source>
</evidence>
<evidence type="ECO:0000256" key="2">
    <source>
        <dbReference type="ARBA" id="ARBA00023012"/>
    </source>
</evidence>
<dbReference type="Pfam" id="PF00990">
    <property type="entry name" value="GGDEF"/>
    <property type="match status" value="1"/>
</dbReference>
<keyword evidence="5" id="KW-0804">Transcription</keyword>
<dbReference type="PANTHER" id="PTHR45138">
    <property type="entry name" value="REGULATORY COMPONENTS OF SENSORY TRANSDUCTION SYSTEM"/>
    <property type="match status" value="1"/>
</dbReference>
<evidence type="ECO:0000313" key="11">
    <source>
        <dbReference type="Proteomes" id="UP001328733"/>
    </source>
</evidence>
<dbReference type="InterPro" id="IPR011006">
    <property type="entry name" value="CheY-like_superfamily"/>
</dbReference>
<dbReference type="SUPFAM" id="SSF55073">
    <property type="entry name" value="Nucleotide cyclase"/>
    <property type="match status" value="1"/>
</dbReference>
<dbReference type="SUPFAM" id="SSF52172">
    <property type="entry name" value="CheY-like"/>
    <property type="match status" value="1"/>
</dbReference>
<dbReference type="Proteomes" id="UP001328733">
    <property type="component" value="Unassembled WGS sequence"/>
</dbReference>
<dbReference type="CDD" id="cd01949">
    <property type="entry name" value="GGDEF"/>
    <property type="match status" value="1"/>
</dbReference>
<feature type="coiled-coil region" evidence="7">
    <location>
        <begin position="121"/>
        <end position="148"/>
    </location>
</feature>
<keyword evidence="3" id="KW-0805">Transcription regulation</keyword>
<accession>A0AAW9QU39</accession>
<dbReference type="PROSITE" id="PS50887">
    <property type="entry name" value="GGDEF"/>
    <property type="match status" value="1"/>
</dbReference>
<reference evidence="10 11" key="1">
    <citation type="submission" date="2024-01" db="EMBL/GenBank/DDBJ databases">
        <title>Genomic insights into the taxonomy and metabolism of the cyanobacterium Pannus brasiliensis CCIBt3594.</title>
        <authorList>
            <person name="Machado M."/>
            <person name="Botero N.B."/>
            <person name="Andreote A.P.D."/>
            <person name="Feitosa A.M.T."/>
            <person name="Popin R."/>
            <person name="Sivonen K."/>
            <person name="Fiore M.F."/>
        </authorList>
    </citation>
    <scope>NUCLEOTIDE SEQUENCE [LARGE SCALE GENOMIC DNA]</scope>
    <source>
        <strain evidence="10 11">CCIBt3594</strain>
    </source>
</reference>
<keyword evidence="7" id="KW-0175">Coiled coil</keyword>
<keyword evidence="10" id="KW-0548">Nucleotidyltransferase</keyword>
<feature type="modified residue" description="4-aspartylphosphate" evidence="6">
    <location>
        <position position="59"/>
    </location>
</feature>
<dbReference type="RefSeq" id="WP_332865297.1">
    <property type="nucleotide sequence ID" value="NZ_JBAFSM010000020.1"/>
</dbReference>
<dbReference type="NCBIfam" id="TIGR00254">
    <property type="entry name" value="GGDEF"/>
    <property type="match status" value="1"/>
</dbReference>
<proteinExistence type="predicted"/>
<dbReference type="GO" id="GO:0043709">
    <property type="term" value="P:cell adhesion involved in single-species biofilm formation"/>
    <property type="evidence" value="ECO:0007669"/>
    <property type="project" value="TreeGrafter"/>
</dbReference>
<evidence type="ECO:0000313" key="10">
    <source>
        <dbReference type="EMBL" id="MEG3437817.1"/>
    </source>
</evidence>
<evidence type="ECO:0000256" key="3">
    <source>
        <dbReference type="ARBA" id="ARBA00023015"/>
    </source>
</evidence>
<protein>
    <submittedName>
        <fullName evidence="10">Diguanylate cyclase</fullName>
        <ecNumber evidence="10">2.7.7.65</ecNumber>
    </submittedName>
</protein>
<dbReference type="InterPro" id="IPR001789">
    <property type="entry name" value="Sig_transdc_resp-reg_receiver"/>
</dbReference>
<keyword evidence="4" id="KW-0238">DNA-binding</keyword>
<evidence type="ECO:0000256" key="1">
    <source>
        <dbReference type="ARBA" id="ARBA00022553"/>
    </source>
</evidence>
<feature type="domain" description="GGDEF" evidence="9">
    <location>
        <begin position="176"/>
        <end position="309"/>
    </location>
</feature>
<dbReference type="CDD" id="cd19920">
    <property type="entry name" value="REC_PA4781-like"/>
    <property type="match status" value="1"/>
</dbReference>
<dbReference type="AlphaFoldDB" id="A0AAW9QU39"/>
<dbReference type="GO" id="GO:0005886">
    <property type="term" value="C:plasma membrane"/>
    <property type="evidence" value="ECO:0007669"/>
    <property type="project" value="TreeGrafter"/>
</dbReference>
<keyword evidence="11" id="KW-1185">Reference proteome</keyword>
<gene>
    <name evidence="10" type="ORF">V0288_11875</name>
</gene>